<dbReference type="InterPro" id="IPR012349">
    <property type="entry name" value="Split_barrel_FMN-bd"/>
</dbReference>
<reference evidence="2" key="1">
    <citation type="submission" date="2018-05" db="EMBL/GenBank/DDBJ databases">
        <authorList>
            <person name="Lanie J.A."/>
            <person name="Ng W.-L."/>
            <person name="Kazmierczak K.M."/>
            <person name="Andrzejewski T.M."/>
            <person name="Davidsen T.M."/>
            <person name="Wayne K.J."/>
            <person name="Tettelin H."/>
            <person name="Glass J.I."/>
            <person name="Rusch D."/>
            <person name="Podicherti R."/>
            <person name="Tsui H.-C.T."/>
            <person name="Winkler M.E."/>
        </authorList>
    </citation>
    <scope>NUCLEOTIDE SEQUENCE</scope>
</reference>
<dbReference type="InterPro" id="IPR011576">
    <property type="entry name" value="Pyridox_Oxase_N"/>
</dbReference>
<organism evidence="2">
    <name type="scientific">marine metagenome</name>
    <dbReference type="NCBI Taxonomy" id="408172"/>
    <lineage>
        <taxon>unclassified sequences</taxon>
        <taxon>metagenomes</taxon>
        <taxon>ecological metagenomes</taxon>
    </lineage>
</organism>
<gene>
    <name evidence="2" type="ORF">METZ01_LOCUS132383</name>
</gene>
<dbReference type="AlphaFoldDB" id="A0A381YRE5"/>
<sequence length="137" mass="15582">VINKLIADFLSEVHIAILAIHREKRAPHSTPIWYQYEPNDTLWFMADPKTQKGKLMETGTPVSLVVQTETAPYRYVSIAGQISDVAKGDMEQELRPISRRYLGVKGGDEYVASFESWSSNRYTIKIDRVMSMGISED</sequence>
<name>A0A381YRE5_9ZZZZ</name>
<evidence type="ECO:0000259" key="1">
    <source>
        <dbReference type="Pfam" id="PF01243"/>
    </source>
</evidence>
<dbReference type="Pfam" id="PF01243">
    <property type="entry name" value="PNPOx_N"/>
    <property type="match status" value="1"/>
</dbReference>
<feature type="non-terminal residue" evidence="2">
    <location>
        <position position="1"/>
    </location>
</feature>
<dbReference type="Gene3D" id="2.30.110.10">
    <property type="entry name" value="Electron Transport, Fmn-binding Protein, Chain A"/>
    <property type="match status" value="1"/>
</dbReference>
<dbReference type="EMBL" id="UINC01018860">
    <property type="protein sequence ID" value="SVA79529.1"/>
    <property type="molecule type" value="Genomic_DNA"/>
</dbReference>
<proteinExistence type="predicted"/>
<feature type="domain" description="Pyridoxamine 5'-phosphate oxidase N-terminal" evidence="1">
    <location>
        <begin position="4"/>
        <end position="115"/>
    </location>
</feature>
<accession>A0A381YRE5</accession>
<protein>
    <recommendedName>
        <fullName evidence="1">Pyridoxamine 5'-phosphate oxidase N-terminal domain-containing protein</fullName>
    </recommendedName>
</protein>
<evidence type="ECO:0000313" key="2">
    <source>
        <dbReference type="EMBL" id="SVA79529.1"/>
    </source>
</evidence>
<dbReference type="SUPFAM" id="SSF50475">
    <property type="entry name" value="FMN-binding split barrel"/>
    <property type="match status" value="1"/>
</dbReference>